<dbReference type="AlphaFoldDB" id="A0AAD9MK95"/>
<dbReference type="EMBL" id="JAQQPM010000008">
    <property type="protein sequence ID" value="KAK2074566.1"/>
    <property type="molecule type" value="Genomic_DNA"/>
</dbReference>
<protein>
    <submittedName>
        <fullName evidence="3">Uncharacterized protein</fullName>
    </submittedName>
</protein>
<proteinExistence type="predicted"/>
<evidence type="ECO:0000256" key="1">
    <source>
        <dbReference type="SAM" id="MobiDB-lite"/>
    </source>
</evidence>
<dbReference type="InterPro" id="IPR018852">
    <property type="entry name" value="DUF2456"/>
</dbReference>
<feature type="compositionally biased region" description="Low complexity" evidence="1">
    <location>
        <begin position="8"/>
        <end position="36"/>
    </location>
</feature>
<organism evidence="3 4">
    <name type="scientific">Phyllachora maydis</name>
    <dbReference type="NCBI Taxonomy" id="1825666"/>
    <lineage>
        <taxon>Eukaryota</taxon>
        <taxon>Fungi</taxon>
        <taxon>Dikarya</taxon>
        <taxon>Ascomycota</taxon>
        <taxon>Pezizomycotina</taxon>
        <taxon>Sordariomycetes</taxon>
        <taxon>Sordariomycetidae</taxon>
        <taxon>Phyllachorales</taxon>
        <taxon>Phyllachoraceae</taxon>
        <taxon>Phyllachora</taxon>
    </lineage>
</organism>
<feature type="transmembrane region" description="Helical" evidence="2">
    <location>
        <begin position="105"/>
        <end position="124"/>
    </location>
</feature>
<feature type="transmembrane region" description="Helical" evidence="2">
    <location>
        <begin position="231"/>
        <end position="252"/>
    </location>
</feature>
<accession>A0AAD9MK95</accession>
<gene>
    <name evidence="3" type="ORF">P8C59_008762</name>
</gene>
<dbReference type="PANTHER" id="PTHR28297:SF1">
    <property type="entry name" value="FUNGAL PROTEIN"/>
    <property type="match status" value="1"/>
</dbReference>
<evidence type="ECO:0000313" key="3">
    <source>
        <dbReference type="EMBL" id="KAK2074566.1"/>
    </source>
</evidence>
<sequence length="271" mass="28790">MRNSGFKPTGPAAPTAAGDSAAAPGSEPDAAAAPDEAAPDVEVPKMLRPTGKWTAHQFFYIFFVNGIVAFVVSGAINFAVAYAMYSTTDKPIRLFQLPNTLAGDAGVTILVQCIITWMIELVLVKRDLRAGQVAPVGWLRQPSNRAARWFLLLDRAPSGTNGTTGAATKTDGDSAEHGAAYLGSQLLRGFLTAVPSFCLLWGPCVGILTAVGTREGGDWVFRRTWAPQVSMFLLGGLLALLTTPLSAVFWLVRAGWALQTNAGRPREDAIS</sequence>
<dbReference type="Proteomes" id="UP001217918">
    <property type="component" value="Unassembled WGS sequence"/>
</dbReference>
<dbReference type="PANTHER" id="PTHR28297">
    <property type="entry name" value="FUNGAL PROTEIN"/>
    <property type="match status" value="1"/>
</dbReference>
<keyword evidence="2" id="KW-1133">Transmembrane helix</keyword>
<keyword evidence="2" id="KW-0472">Membrane</keyword>
<name>A0AAD9MK95_9PEZI</name>
<keyword evidence="2" id="KW-0812">Transmembrane</keyword>
<comment type="caution">
    <text evidence="3">The sequence shown here is derived from an EMBL/GenBank/DDBJ whole genome shotgun (WGS) entry which is preliminary data.</text>
</comment>
<feature type="region of interest" description="Disordered" evidence="1">
    <location>
        <begin position="1"/>
        <end position="38"/>
    </location>
</feature>
<reference evidence="3" key="1">
    <citation type="journal article" date="2023" name="Mol. Plant Microbe Interact.">
        <title>Elucidating the Obligate Nature and Biological Capacity of an Invasive Fungal Corn Pathogen.</title>
        <authorList>
            <person name="MacCready J.S."/>
            <person name="Roggenkamp E.M."/>
            <person name="Gdanetz K."/>
            <person name="Chilvers M.I."/>
        </authorList>
    </citation>
    <scope>NUCLEOTIDE SEQUENCE</scope>
    <source>
        <strain evidence="3">PM02</strain>
    </source>
</reference>
<keyword evidence="4" id="KW-1185">Reference proteome</keyword>
<evidence type="ECO:0000256" key="2">
    <source>
        <dbReference type="SAM" id="Phobius"/>
    </source>
</evidence>
<evidence type="ECO:0000313" key="4">
    <source>
        <dbReference type="Proteomes" id="UP001217918"/>
    </source>
</evidence>
<dbReference type="Pfam" id="PF10445">
    <property type="entry name" value="DUF2456"/>
    <property type="match status" value="1"/>
</dbReference>
<feature type="transmembrane region" description="Helical" evidence="2">
    <location>
        <begin position="58"/>
        <end position="85"/>
    </location>
</feature>
<feature type="transmembrane region" description="Helical" evidence="2">
    <location>
        <begin position="190"/>
        <end position="211"/>
    </location>
</feature>